<feature type="chain" id="PRO_5011986306" description="Receptor ligand binding region domain-containing protein" evidence="9">
    <location>
        <begin position="21"/>
        <end position="509"/>
    </location>
</feature>
<dbReference type="GO" id="GO:0017046">
    <property type="term" value="F:peptide hormone binding"/>
    <property type="evidence" value="ECO:0007669"/>
    <property type="project" value="TreeGrafter"/>
</dbReference>
<feature type="domain" description="Receptor ligand binding region" evidence="10">
    <location>
        <begin position="40"/>
        <end position="395"/>
    </location>
</feature>
<evidence type="ECO:0000256" key="9">
    <source>
        <dbReference type="SAM" id="SignalP"/>
    </source>
</evidence>
<dbReference type="GO" id="GO:0016020">
    <property type="term" value="C:membrane"/>
    <property type="evidence" value="ECO:0007669"/>
    <property type="project" value="UniProtKB-SubCell"/>
</dbReference>
<dbReference type="Pfam" id="PF01094">
    <property type="entry name" value="ANF_receptor"/>
    <property type="match status" value="1"/>
</dbReference>
<evidence type="ECO:0000313" key="11">
    <source>
        <dbReference type="EMBL" id="OQV25711.1"/>
    </source>
</evidence>
<keyword evidence="4 8" id="KW-1133">Transmembrane helix</keyword>
<organism evidence="11 12">
    <name type="scientific">Hypsibius exemplaris</name>
    <name type="common">Freshwater tardigrade</name>
    <dbReference type="NCBI Taxonomy" id="2072580"/>
    <lineage>
        <taxon>Eukaryota</taxon>
        <taxon>Metazoa</taxon>
        <taxon>Ecdysozoa</taxon>
        <taxon>Tardigrada</taxon>
        <taxon>Eutardigrada</taxon>
        <taxon>Parachela</taxon>
        <taxon>Hypsibioidea</taxon>
        <taxon>Hypsibiidae</taxon>
        <taxon>Hypsibius</taxon>
    </lineage>
</organism>
<dbReference type="EMBL" id="MTYJ01000002">
    <property type="protein sequence ID" value="OQV25711.1"/>
    <property type="molecule type" value="Genomic_DNA"/>
</dbReference>
<keyword evidence="7" id="KW-0325">Glycoprotein</keyword>
<dbReference type="PANTHER" id="PTHR44755">
    <property type="entry name" value="NATRIURETIC PEPTIDE RECEPTOR 3-RELATED"/>
    <property type="match status" value="1"/>
</dbReference>
<evidence type="ECO:0000256" key="5">
    <source>
        <dbReference type="ARBA" id="ARBA00023136"/>
    </source>
</evidence>
<protein>
    <recommendedName>
        <fullName evidence="10">Receptor ligand binding region domain-containing protein</fullName>
    </recommendedName>
</protein>
<feature type="signal peptide" evidence="9">
    <location>
        <begin position="1"/>
        <end position="20"/>
    </location>
</feature>
<evidence type="ECO:0000256" key="1">
    <source>
        <dbReference type="ARBA" id="ARBA00004479"/>
    </source>
</evidence>
<keyword evidence="6" id="KW-0675">Receptor</keyword>
<sequence>MVIIFPVIIFLSICCSVVQSSPLDVTVVVVGSYQYKTAVPAIEAAAELVNRKYFPYLSMNVSVLLYPQFYDCDAYTDNIANLAARNYYEEAPSSPGARKIYIGPTCFSEALNIATLMNELDVFPSVGTDSRISDKKAFPTTVTCSATHHTVLVRGFRALLAAYNWTTVFLVCDDRPDVSYYRAICRNFQAPTALGVGVRVNSVTFNSASPTMTFDGLLSRAKAASRVIFLSMHMPLTRDFVVHAKRSNMTTADYVYFCSWPSISPGFPEMRWQTDDGYDTDAWEAFRQLFILTFDNNRTLPQEDDLFARRRSASIYNYTYGQAERMSAPVVSGYEATLVIAQVLNESLSEGGSGLSDARALTRRFFNRTFATPTGSVYVNENGDRFPELVVLQLSLKTEYFETVFKYQAATLGASVVNDSIIRWISGKPPSGKPGKCGFDEKSCSTRGSLLDIWTAVGVTIVLLIGAEIIRRILAHDMTAKDRWWHVIEHELVAPMQPSYRATYHLQLL</sequence>
<comment type="subcellular location">
    <subcellularLocation>
        <location evidence="1">Membrane</location>
        <topology evidence="1">Single-pass type I membrane protein</topology>
    </subcellularLocation>
</comment>
<evidence type="ECO:0000256" key="2">
    <source>
        <dbReference type="ARBA" id="ARBA00022692"/>
    </source>
</evidence>
<dbReference type="GO" id="GO:0007165">
    <property type="term" value="P:signal transduction"/>
    <property type="evidence" value="ECO:0007669"/>
    <property type="project" value="TreeGrafter"/>
</dbReference>
<feature type="transmembrane region" description="Helical" evidence="8">
    <location>
        <begin position="453"/>
        <end position="474"/>
    </location>
</feature>
<evidence type="ECO:0000256" key="6">
    <source>
        <dbReference type="ARBA" id="ARBA00023170"/>
    </source>
</evidence>
<dbReference type="SUPFAM" id="SSF53822">
    <property type="entry name" value="Periplasmic binding protein-like I"/>
    <property type="match status" value="1"/>
</dbReference>
<dbReference type="PANTHER" id="PTHR44755:SF8">
    <property type="entry name" value="RECEPTOR LIGAND BINDING REGION DOMAIN-CONTAINING PROTEIN"/>
    <property type="match status" value="1"/>
</dbReference>
<accession>A0A1W0XEB6</accession>
<dbReference type="InterPro" id="IPR001170">
    <property type="entry name" value="ANPR/GUC"/>
</dbReference>
<keyword evidence="5 8" id="KW-0472">Membrane</keyword>
<evidence type="ECO:0000313" key="12">
    <source>
        <dbReference type="Proteomes" id="UP000192578"/>
    </source>
</evidence>
<dbReference type="InterPro" id="IPR001828">
    <property type="entry name" value="ANF_lig-bd_rcpt"/>
</dbReference>
<name>A0A1W0XEB6_HYPEX</name>
<dbReference type="InterPro" id="IPR052612">
    <property type="entry name" value="ANP_Clearance_Receptor"/>
</dbReference>
<dbReference type="PRINTS" id="PR00255">
    <property type="entry name" value="NATPEPTIDER"/>
</dbReference>
<evidence type="ECO:0000256" key="8">
    <source>
        <dbReference type="SAM" id="Phobius"/>
    </source>
</evidence>
<evidence type="ECO:0000256" key="3">
    <source>
        <dbReference type="ARBA" id="ARBA00022729"/>
    </source>
</evidence>
<comment type="caution">
    <text evidence="11">The sequence shown here is derived from an EMBL/GenBank/DDBJ whole genome shotgun (WGS) entry which is preliminary data.</text>
</comment>
<dbReference type="AlphaFoldDB" id="A0A1W0XEB6"/>
<dbReference type="InterPro" id="IPR028082">
    <property type="entry name" value="Peripla_BP_I"/>
</dbReference>
<gene>
    <name evidence="11" type="ORF">BV898_00641</name>
</gene>
<reference evidence="12" key="1">
    <citation type="submission" date="2017-01" db="EMBL/GenBank/DDBJ databases">
        <title>Comparative genomics of anhydrobiosis in the tardigrade Hypsibius dujardini.</title>
        <authorList>
            <person name="Yoshida Y."/>
            <person name="Koutsovoulos G."/>
            <person name="Laetsch D."/>
            <person name="Stevens L."/>
            <person name="Kumar S."/>
            <person name="Horikawa D."/>
            <person name="Ishino K."/>
            <person name="Komine S."/>
            <person name="Tomita M."/>
            <person name="Blaxter M."/>
            <person name="Arakawa K."/>
        </authorList>
    </citation>
    <scope>NUCLEOTIDE SEQUENCE [LARGE SCALE GENOMIC DNA]</scope>
    <source>
        <strain evidence="12">Z151</strain>
    </source>
</reference>
<evidence type="ECO:0000256" key="4">
    <source>
        <dbReference type="ARBA" id="ARBA00022989"/>
    </source>
</evidence>
<dbReference type="Gene3D" id="3.40.50.2300">
    <property type="match status" value="1"/>
</dbReference>
<keyword evidence="2 8" id="KW-0812">Transmembrane</keyword>
<evidence type="ECO:0000256" key="7">
    <source>
        <dbReference type="ARBA" id="ARBA00023180"/>
    </source>
</evidence>
<dbReference type="Proteomes" id="UP000192578">
    <property type="component" value="Unassembled WGS sequence"/>
</dbReference>
<keyword evidence="3 9" id="KW-0732">Signal</keyword>
<dbReference type="CDD" id="cd06352">
    <property type="entry name" value="PBP1_NPR_GC-like"/>
    <property type="match status" value="1"/>
</dbReference>
<dbReference type="GO" id="GO:0038023">
    <property type="term" value="F:signaling receptor activity"/>
    <property type="evidence" value="ECO:0007669"/>
    <property type="project" value="TreeGrafter"/>
</dbReference>
<keyword evidence="12" id="KW-1185">Reference proteome</keyword>
<proteinExistence type="predicted"/>
<dbReference type="OrthoDB" id="302535at2759"/>
<evidence type="ECO:0000259" key="10">
    <source>
        <dbReference type="Pfam" id="PF01094"/>
    </source>
</evidence>